<keyword evidence="1" id="KW-0472">Membrane</keyword>
<dbReference type="EMBL" id="UGYO01000001">
    <property type="protein sequence ID" value="SUI57381.1"/>
    <property type="molecule type" value="Genomic_DNA"/>
</dbReference>
<dbReference type="Pfam" id="PF10882">
    <property type="entry name" value="bPH_5"/>
    <property type="match status" value="1"/>
</dbReference>
<evidence type="ECO:0000313" key="4">
    <source>
        <dbReference type="Proteomes" id="UP000254069"/>
    </source>
</evidence>
<name>A0A379Z8N5_9GAMM</name>
<feature type="domain" description="Bacterial Pleckstrin homology" evidence="2">
    <location>
        <begin position="69"/>
        <end position="152"/>
    </location>
</feature>
<sequence length="176" mass="18655">MNSGSYELAPLTGVASGSFIALILMLVAILLLIRIRKMPATAKSAASGLLLVTLAGSVWVFWQAQASKVELTAQSLVVEVPFYGQSLAPEHLRISEAKVINLGDASGPRLGMRTQGIGLPGYTLGWYRLNDGSKAFVVLTEKDSVLLLPTDLGYSLLLSMPEAESLLEGLGQNLPG</sequence>
<keyword evidence="1" id="KW-1133">Transmembrane helix</keyword>
<reference evidence="3 4" key="1">
    <citation type="submission" date="2018-06" db="EMBL/GenBank/DDBJ databases">
        <authorList>
            <consortium name="Pathogen Informatics"/>
            <person name="Doyle S."/>
        </authorList>
    </citation>
    <scope>NUCLEOTIDE SEQUENCE [LARGE SCALE GENOMIC DNA]</scope>
    <source>
        <strain evidence="3 4">NCTC10738</strain>
    </source>
</reference>
<dbReference type="KEGG" id="salg:BS332_09350"/>
<gene>
    <name evidence="3" type="ORF">NCTC10738_01247</name>
</gene>
<accession>A0A379Z8N5</accession>
<dbReference type="RefSeq" id="WP_109247723.1">
    <property type="nucleotide sequence ID" value="NZ_CAXOJE010000040.1"/>
</dbReference>
<protein>
    <recommendedName>
        <fullName evidence="2">Bacterial Pleckstrin homology domain-containing protein</fullName>
    </recommendedName>
</protein>
<feature type="transmembrane region" description="Helical" evidence="1">
    <location>
        <begin position="45"/>
        <end position="62"/>
    </location>
</feature>
<feature type="transmembrane region" description="Helical" evidence="1">
    <location>
        <begin position="12"/>
        <end position="33"/>
    </location>
</feature>
<proteinExistence type="predicted"/>
<evidence type="ECO:0000313" key="3">
    <source>
        <dbReference type="EMBL" id="SUI57381.1"/>
    </source>
</evidence>
<evidence type="ECO:0000256" key="1">
    <source>
        <dbReference type="SAM" id="Phobius"/>
    </source>
</evidence>
<organism evidence="3 4">
    <name type="scientific">Shewanella algae</name>
    <dbReference type="NCBI Taxonomy" id="38313"/>
    <lineage>
        <taxon>Bacteria</taxon>
        <taxon>Pseudomonadati</taxon>
        <taxon>Pseudomonadota</taxon>
        <taxon>Gammaproteobacteria</taxon>
        <taxon>Alteromonadales</taxon>
        <taxon>Shewanellaceae</taxon>
        <taxon>Shewanella</taxon>
    </lineage>
</organism>
<dbReference type="Proteomes" id="UP000254069">
    <property type="component" value="Unassembled WGS sequence"/>
</dbReference>
<dbReference type="AlphaFoldDB" id="A0A379Z8N5"/>
<keyword evidence="1" id="KW-0812">Transmembrane</keyword>
<keyword evidence="4" id="KW-1185">Reference proteome</keyword>
<evidence type="ECO:0000259" key="2">
    <source>
        <dbReference type="Pfam" id="PF10882"/>
    </source>
</evidence>
<dbReference type="InterPro" id="IPR027783">
    <property type="entry name" value="Bacterial_PH-related"/>
</dbReference>